<protein>
    <submittedName>
        <fullName evidence="1">Uncharacterized protein</fullName>
    </submittedName>
</protein>
<evidence type="ECO:0000313" key="2">
    <source>
        <dbReference type="Proteomes" id="UP001145114"/>
    </source>
</evidence>
<proteinExistence type="predicted"/>
<evidence type="ECO:0000313" key="1">
    <source>
        <dbReference type="EMBL" id="KAJ1674997.1"/>
    </source>
</evidence>
<comment type="caution">
    <text evidence="1">The sequence shown here is derived from an EMBL/GenBank/DDBJ whole genome shotgun (WGS) entry which is preliminary data.</text>
</comment>
<name>A0ACC1HIE7_9FUNG</name>
<sequence>MGVREHLEPSSYDHSVEGPPYPHPRTTTRRKRRRIVLEPAQVDMISVHTWSKTDAHRRNLLPDDVEPVQKVLVSASLPCDPEDDIHKEGGYSTLGTTIDLNPPQSGSSKEVTKAATAPDTLVDGTITTNISPAAEGIPKSPPAAATTMPHSVITVDDDQGNAMPVAANNPSNPADLDVNNPSFPRSNGRVQDHMPSVSTPPPPPVIVRSHTLNTLPDITHETCAVCIDDFEEGDVLRVLPCGHGFHKECIDPWLIKKSVECPLCKSDVRIGLGIPISGQEESEPQEPAPVHHIYSRNYRRDMSPVNVIFAPITESNNHQSTTYAHYYDTARMMSLSGDNSPRHRWWYSSQSTATPLVVNGSNNSNSNGRVSRIARWIRSNVRDRSGRRSSPPLHNNSSNGRQS</sequence>
<organism evidence="1 2">
    <name type="scientific">Spiromyces aspiralis</name>
    <dbReference type="NCBI Taxonomy" id="68401"/>
    <lineage>
        <taxon>Eukaryota</taxon>
        <taxon>Fungi</taxon>
        <taxon>Fungi incertae sedis</taxon>
        <taxon>Zoopagomycota</taxon>
        <taxon>Kickxellomycotina</taxon>
        <taxon>Kickxellomycetes</taxon>
        <taxon>Kickxellales</taxon>
        <taxon>Kickxellaceae</taxon>
        <taxon>Spiromyces</taxon>
    </lineage>
</organism>
<dbReference type="EMBL" id="JAMZIH010005551">
    <property type="protein sequence ID" value="KAJ1674997.1"/>
    <property type="molecule type" value="Genomic_DNA"/>
</dbReference>
<keyword evidence="2" id="KW-1185">Reference proteome</keyword>
<gene>
    <name evidence="1" type="ORF">EV182_002143</name>
</gene>
<dbReference type="Proteomes" id="UP001145114">
    <property type="component" value="Unassembled WGS sequence"/>
</dbReference>
<accession>A0ACC1HIE7</accession>
<reference evidence="1" key="1">
    <citation type="submission" date="2022-06" db="EMBL/GenBank/DDBJ databases">
        <title>Phylogenomic reconstructions and comparative analyses of Kickxellomycotina fungi.</title>
        <authorList>
            <person name="Reynolds N.K."/>
            <person name="Stajich J.E."/>
            <person name="Barry K."/>
            <person name="Grigoriev I.V."/>
            <person name="Crous P."/>
            <person name="Smith M.E."/>
        </authorList>
    </citation>
    <scope>NUCLEOTIDE SEQUENCE</scope>
    <source>
        <strain evidence="1">RSA 2271</strain>
    </source>
</reference>